<gene>
    <name evidence="2" type="ORF">HQ43_08040</name>
</gene>
<dbReference type="InterPro" id="IPR050325">
    <property type="entry name" value="Prot/Nucl_acid_deglycase"/>
</dbReference>
<feature type="domain" description="DJ-1/PfpI" evidence="1">
    <location>
        <begin position="2"/>
        <end position="165"/>
    </location>
</feature>
<accession>A0ABR4XJY0</accession>
<dbReference type="CDD" id="cd03135">
    <property type="entry name" value="GATase1_DJ-1"/>
    <property type="match status" value="1"/>
</dbReference>
<dbReference type="PANTHER" id="PTHR48094">
    <property type="entry name" value="PROTEIN/NUCLEIC ACID DEGLYCASE DJ-1-RELATED"/>
    <property type="match status" value="1"/>
</dbReference>
<dbReference type="NCBIfam" id="TIGR01383">
    <property type="entry name" value="not_thiJ"/>
    <property type="match status" value="1"/>
</dbReference>
<reference evidence="2 3" key="1">
    <citation type="submission" date="2014-08" db="EMBL/GenBank/DDBJ databases">
        <title>Porphyromonas canoris strain:OH2762 Genome sequencing.</title>
        <authorList>
            <person name="Wallis C."/>
            <person name="Deusch O."/>
            <person name="O'Flynn C."/>
            <person name="Davis I."/>
            <person name="Jospin G."/>
            <person name="Darling A.E."/>
            <person name="Coil D.A."/>
            <person name="Alexiev A."/>
            <person name="Horsfall A."/>
            <person name="Kirkwood N."/>
            <person name="Harris S."/>
            <person name="Eisen J.A."/>
        </authorList>
    </citation>
    <scope>NUCLEOTIDE SEQUENCE [LARGE SCALE GENOMIC DNA]</scope>
    <source>
        <strain evidence="3">COT-108 OH2762</strain>
    </source>
</reference>
<dbReference type="SUPFAM" id="SSF52317">
    <property type="entry name" value="Class I glutamine amidotransferase-like"/>
    <property type="match status" value="1"/>
</dbReference>
<dbReference type="Proteomes" id="UP000030101">
    <property type="component" value="Unassembled WGS sequence"/>
</dbReference>
<name>A0ABR4XJY0_9PORP</name>
<dbReference type="InterPro" id="IPR002818">
    <property type="entry name" value="DJ-1/PfpI"/>
</dbReference>
<dbReference type="Pfam" id="PF01965">
    <property type="entry name" value="DJ-1_PfpI"/>
    <property type="match status" value="1"/>
</dbReference>
<evidence type="ECO:0000313" key="3">
    <source>
        <dbReference type="Proteomes" id="UP000030101"/>
    </source>
</evidence>
<comment type="caution">
    <text evidence="2">The sequence shown here is derived from an EMBL/GenBank/DDBJ whole genome shotgun (WGS) entry which is preliminary data.</text>
</comment>
<dbReference type="InterPro" id="IPR006287">
    <property type="entry name" value="DJ-1"/>
</dbReference>
<protein>
    <recommendedName>
        <fullName evidence="1">DJ-1/PfpI domain-containing protein</fullName>
    </recommendedName>
</protein>
<dbReference type="InterPro" id="IPR029062">
    <property type="entry name" value="Class_I_gatase-like"/>
</dbReference>
<evidence type="ECO:0000259" key="1">
    <source>
        <dbReference type="Pfam" id="PF01965"/>
    </source>
</evidence>
<dbReference type="EMBL" id="JQZV01000013">
    <property type="protein sequence ID" value="KGN91988.1"/>
    <property type="molecule type" value="Genomic_DNA"/>
</dbReference>
<dbReference type="PANTHER" id="PTHR48094:SF12">
    <property type="entry name" value="PARKINSON DISEASE PROTEIN 7 HOMOLOG"/>
    <property type="match status" value="1"/>
</dbReference>
<organism evidence="2 3">
    <name type="scientific">Porphyromonas canoris</name>
    <dbReference type="NCBI Taxonomy" id="36875"/>
    <lineage>
        <taxon>Bacteria</taxon>
        <taxon>Pseudomonadati</taxon>
        <taxon>Bacteroidota</taxon>
        <taxon>Bacteroidia</taxon>
        <taxon>Bacteroidales</taxon>
        <taxon>Porphyromonadaceae</taxon>
        <taxon>Porphyromonas</taxon>
    </lineage>
</organism>
<dbReference type="Gene3D" id="3.40.50.880">
    <property type="match status" value="1"/>
</dbReference>
<sequence>MKRVFVFLAEGFEEIEAISTIDILRRAEVDVTTVSITSDREVVGAHGVPVMADKCIADVKHTETDAIVLPGGLPGATNLEASQPLREMIVEADKKGLLLAAICAAPVVYGSMGLLKEKVATAYPGFEEKLACRQYSQKEPVVVDGHIITGRGPGYSFPFALAIVEYLLDKETANMVAGGMLLTESLR</sequence>
<proteinExistence type="predicted"/>
<dbReference type="RefSeq" id="WP_036791766.1">
    <property type="nucleotide sequence ID" value="NZ_JQZV01000013.1"/>
</dbReference>
<evidence type="ECO:0000313" key="2">
    <source>
        <dbReference type="EMBL" id="KGN91988.1"/>
    </source>
</evidence>
<keyword evidence="3" id="KW-1185">Reference proteome</keyword>